<keyword evidence="2" id="KW-0813">Transport</keyword>
<dbReference type="PANTHER" id="PTHR23521">
    <property type="entry name" value="TRANSPORTER MFS SUPERFAMILY"/>
    <property type="match status" value="1"/>
</dbReference>
<dbReference type="Pfam" id="PF00083">
    <property type="entry name" value="Sugar_tr"/>
    <property type="match status" value="1"/>
</dbReference>
<dbReference type="EMBL" id="VHSH01000004">
    <property type="protein sequence ID" value="TQV79758.1"/>
    <property type="molecule type" value="Genomic_DNA"/>
</dbReference>
<protein>
    <submittedName>
        <fullName evidence="9">MFS transporter</fullName>
    </submittedName>
</protein>
<dbReference type="InterPro" id="IPR011701">
    <property type="entry name" value="MFS"/>
</dbReference>
<dbReference type="InterPro" id="IPR047200">
    <property type="entry name" value="MFS_YcaD-like"/>
</dbReference>
<feature type="transmembrane region" description="Helical" evidence="7">
    <location>
        <begin position="174"/>
        <end position="192"/>
    </location>
</feature>
<organism evidence="9 10">
    <name type="scientific">Denitrobaculum tricleocarpae</name>
    <dbReference type="NCBI Taxonomy" id="2591009"/>
    <lineage>
        <taxon>Bacteria</taxon>
        <taxon>Pseudomonadati</taxon>
        <taxon>Pseudomonadota</taxon>
        <taxon>Alphaproteobacteria</taxon>
        <taxon>Rhodospirillales</taxon>
        <taxon>Rhodospirillaceae</taxon>
        <taxon>Denitrobaculum</taxon>
    </lineage>
</organism>
<feature type="transmembrane region" description="Helical" evidence="7">
    <location>
        <begin position="368"/>
        <end position="387"/>
    </location>
</feature>
<evidence type="ECO:0000313" key="10">
    <source>
        <dbReference type="Proteomes" id="UP000315252"/>
    </source>
</evidence>
<name>A0A545TRB3_9PROT</name>
<sequence length="405" mass="42242">MQINVQKPGSASVSDFSMMFRRAGWLLVAAPFFGLSTGALFPLVALELDRLGFGETFVGSATSLYYAGSVTGALTYGWILNRIGYKPAFFITAALAGAATFALAQSDNPYVWLGLRYLGGYALGGYYIVVDSWVSALGTRQTRGRLFASFETLRLLATAIGPSLIVVGSATENITLIAFAYALSFAPALLNVTPTLQARGRKLSGDVAGLVRCFPFALAVAFCGGIANASFYGLSAVYAKAIGFDTAQIALFVGAVLVAPAIISIPVGAIGDRFGRMRTVMLIAGCSALACGFTSIAQPATFWITLVMSVVSGGCLVPLYAISLSRVVDAVGERDAIPATTAGLLVYNMGAFCGPALAGLAMEWNGPAGFYIFLGAVALFAILLANADMRLAHCCPEAPEPMPGR</sequence>
<feature type="transmembrane region" description="Helical" evidence="7">
    <location>
        <begin position="342"/>
        <end position="362"/>
    </location>
</feature>
<evidence type="ECO:0000313" key="9">
    <source>
        <dbReference type="EMBL" id="TQV79758.1"/>
    </source>
</evidence>
<accession>A0A545TRB3</accession>
<evidence type="ECO:0000256" key="5">
    <source>
        <dbReference type="ARBA" id="ARBA00022989"/>
    </source>
</evidence>
<feature type="transmembrane region" description="Helical" evidence="7">
    <location>
        <begin position="24"/>
        <end position="44"/>
    </location>
</feature>
<gene>
    <name evidence="9" type="ORF">FKG95_13730</name>
</gene>
<keyword evidence="4 7" id="KW-0812">Transmembrane</keyword>
<proteinExistence type="predicted"/>
<comment type="caution">
    <text evidence="9">The sequence shown here is derived from an EMBL/GenBank/DDBJ whole genome shotgun (WGS) entry which is preliminary data.</text>
</comment>
<feature type="transmembrane region" description="Helical" evidence="7">
    <location>
        <begin position="110"/>
        <end position="134"/>
    </location>
</feature>
<dbReference type="CDD" id="cd17477">
    <property type="entry name" value="MFS_YcaD_like"/>
    <property type="match status" value="1"/>
</dbReference>
<keyword evidence="5 7" id="KW-1133">Transmembrane helix</keyword>
<dbReference type="GO" id="GO:0022857">
    <property type="term" value="F:transmembrane transporter activity"/>
    <property type="evidence" value="ECO:0007669"/>
    <property type="project" value="InterPro"/>
</dbReference>
<evidence type="ECO:0000256" key="1">
    <source>
        <dbReference type="ARBA" id="ARBA00004651"/>
    </source>
</evidence>
<feature type="transmembrane region" description="Helical" evidence="7">
    <location>
        <begin position="279"/>
        <end position="296"/>
    </location>
</feature>
<feature type="transmembrane region" description="Helical" evidence="7">
    <location>
        <begin position="246"/>
        <end position="267"/>
    </location>
</feature>
<evidence type="ECO:0000259" key="8">
    <source>
        <dbReference type="PROSITE" id="PS50850"/>
    </source>
</evidence>
<dbReference type="InterPro" id="IPR005828">
    <property type="entry name" value="MFS_sugar_transport-like"/>
</dbReference>
<dbReference type="AlphaFoldDB" id="A0A545TRB3"/>
<feature type="transmembrane region" description="Helical" evidence="7">
    <location>
        <begin position="64"/>
        <end position="81"/>
    </location>
</feature>
<feature type="transmembrane region" description="Helical" evidence="7">
    <location>
        <begin position="88"/>
        <end position="104"/>
    </location>
</feature>
<evidence type="ECO:0000256" key="6">
    <source>
        <dbReference type="ARBA" id="ARBA00023136"/>
    </source>
</evidence>
<dbReference type="Pfam" id="PF07690">
    <property type="entry name" value="MFS_1"/>
    <property type="match status" value="1"/>
</dbReference>
<keyword evidence="3" id="KW-1003">Cell membrane</keyword>
<evidence type="ECO:0000256" key="7">
    <source>
        <dbReference type="SAM" id="Phobius"/>
    </source>
</evidence>
<feature type="transmembrane region" description="Helical" evidence="7">
    <location>
        <begin position="213"/>
        <end position="234"/>
    </location>
</feature>
<feature type="transmembrane region" description="Helical" evidence="7">
    <location>
        <begin position="302"/>
        <end position="322"/>
    </location>
</feature>
<reference evidence="9 10" key="1">
    <citation type="submission" date="2019-06" db="EMBL/GenBank/DDBJ databases">
        <title>Whole genome sequence for Rhodospirillaceae sp. R148.</title>
        <authorList>
            <person name="Wang G."/>
        </authorList>
    </citation>
    <scope>NUCLEOTIDE SEQUENCE [LARGE SCALE GENOMIC DNA]</scope>
    <source>
        <strain evidence="9 10">R148</strain>
    </source>
</reference>
<dbReference type="Proteomes" id="UP000315252">
    <property type="component" value="Unassembled WGS sequence"/>
</dbReference>
<keyword evidence="10" id="KW-1185">Reference proteome</keyword>
<dbReference type="Gene3D" id="1.20.1250.20">
    <property type="entry name" value="MFS general substrate transporter like domains"/>
    <property type="match status" value="2"/>
</dbReference>
<dbReference type="SUPFAM" id="SSF103473">
    <property type="entry name" value="MFS general substrate transporter"/>
    <property type="match status" value="1"/>
</dbReference>
<dbReference type="InterPro" id="IPR020846">
    <property type="entry name" value="MFS_dom"/>
</dbReference>
<evidence type="ECO:0000256" key="4">
    <source>
        <dbReference type="ARBA" id="ARBA00022692"/>
    </source>
</evidence>
<dbReference type="GO" id="GO:0005886">
    <property type="term" value="C:plasma membrane"/>
    <property type="evidence" value="ECO:0007669"/>
    <property type="project" value="UniProtKB-SubCell"/>
</dbReference>
<dbReference type="OrthoDB" id="9807274at2"/>
<evidence type="ECO:0000256" key="2">
    <source>
        <dbReference type="ARBA" id="ARBA00022448"/>
    </source>
</evidence>
<comment type="subcellular location">
    <subcellularLocation>
        <location evidence="1">Cell membrane</location>
        <topology evidence="1">Multi-pass membrane protein</topology>
    </subcellularLocation>
</comment>
<feature type="domain" description="Major facilitator superfamily (MFS) profile" evidence="8">
    <location>
        <begin position="213"/>
        <end position="405"/>
    </location>
</feature>
<feature type="transmembrane region" description="Helical" evidence="7">
    <location>
        <begin position="146"/>
        <end position="168"/>
    </location>
</feature>
<dbReference type="PROSITE" id="PS50850">
    <property type="entry name" value="MFS"/>
    <property type="match status" value="1"/>
</dbReference>
<keyword evidence="6 7" id="KW-0472">Membrane</keyword>
<dbReference type="InterPro" id="IPR036259">
    <property type="entry name" value="MFS_trans_sf"/>
</dbReference>
<evidence type="ECO:0000256" key="3">
    <source>
        <dbReference type="ARBA" id="ARBA00022475"/>
    </source>
</evidence>
<dbReference type="PANTHER" id="PTHR23521:SF2">
    <property type="entry name" value="TRANSPORTER MFS SUPERFAMILY"/>
    <property type="match status" value="1"/>
</dbReference>